<feature type="transmembrane region" description="Helical" evidence="5">
    <location>
        <begin position="53"/>
        <end position="72"/>
    </location>
</feature>
<evidence type="ECO:0000256" key="2">
    <source>
        <dbReference type="ARBA" id="ARBA00022692"/>
    </source>
</evidence>
<dbReference type="Pfam" id="PF13664">
    <property type="entry name" value="DUF4149"/>
    <property type="match status" value="1"/>
</dbReference>
<gene>
    <name evidence="8" type="ORF">N7496_002007</name>
</gene>
<reference evidence="8" key="2">
    <citation type="journal article" date="2023" name="IMA Fungus">
        <title>Comparative genomic study of the Penicillium genus elucidates a diverse pangenome and 15 lateral gene transfer events.</title>
        <authorList>
            <person name="Petersen C."/>
            <person name="Sorensen T."/>
            <person name="Nielsen M.R."/>
            <person name="Sondergaard T.E."/>
            <person name="Sorensen J.L."/>
            <person name="Fitzpatrick D.A."/>
            <person name="Frisvad J.C."/>
            <person name="Nielsen K.L."/>
        </authorList>
    </citation>
    <scope>NUCLEOTIDE SEQUENCE</scope>
    <source>
        <strain evidence="8">IBT 29864</strain>
    </source>
</reference>
<dbReference type="InterPro" id="IPR053009">
    <property type="entry name" value="Xanthocillin_Biosynth-Assoc"/>
</dbReference>
<evidence type="ECO:0000313" key="9">
    <source>
        <dbReference type="Proteomes" id="UP001147782"/>
    </source>
</evidence>
<proteinExistence type="predicted"/>
<dbReference type="EMBL" id="JAPZBS010000001">
    <property type="protein sequence ID" value="KAJ5390939.1"/>
    <property type="molecule type" value="Genomic_DNA"/>
</dbReference>
<keyword evidence="3 5" id="KW-1133">Transmembrane helix</keyword>
<dbReference type="GO" id="GO:0016020">
    <property type="term" value="C:membrane"/>
    <property type="evidence" value="ECO:0007669"/>
    <property type="project" value="UniProtKB-SubCell"/>
</dbReference>
<feature type="domain" description="TMEM205-like" evidence="7">
    <location>
        <begin position="17"/>
        <end position="112"/>
    </location>
</feature>
<dbReference type="Proteomes" id="UP001147782">
    <property type="component" value="Unassembled WGS sequence"/>
</dbReference>
<evidence type="ECO:0000256" key="4">
    <source>
        <dbReference type="ARBA" id="ARBA00023136"/>
    </source>
</evidence>
<evidence type="ECO:0000313" key="8">
    <source>
        <dbReference type="EMBL" id="KAJ5390939.1"/>
    </source>
</evidence>
<sequence>MGGFLHTVGSLLPYHLLSYGALLGTEVYQSFVNTKLCFQALPMREFLALQKRLFPVYFKCQVCLAALTAATHPPYSILSLARDPLVAVPLVVVLITGSLNWFVFGPRTTTASLVRRALGESEDKAADPSEGKLHRANRDFARNHAMSIHLNAIALVATIWYGFSLSSSLLPEG</sequence>
<evidence type="ECO:0000256" key="1">
    <source>
        <dbReference type="ARBA" id="ARBA00004370"/>
    </source>
</evidence>
<dbReference type="PANTHER" id="PTHR23241:SF102">
    <property type="entry name" value="LD23009P"/>
    <property type="match status" value="1"/>
</dbReference>
<name>A0A9W9VXF1_9EURO</name>
<comment type="subcellular location">
    <subcellularLocation>
        <location evidence="1">Membrane</location>
    </subcellularLocation>
</comment>
<keyword evidence="9" id="KW-1185">Reference proteome</keyword>
<feature type="transmembrane region" description="Helical" evidence="5">
    <location>
        <begin position="84"/>
        <end position="104"/>
    </location>
</feature>
<dbReference type="GeneID" id="81434115"/>
<dbReference type="InterPro" id="IPR025423">
    <property type="entry name" value="TMEM205-like"/>
</dbReference>
<keyword evidence="6" id="KW-0732">Signal</keyword>
<feature type="chain" id="PRO_5040781649" description="TMEM205-like domain-containing protein" evidence="6">
    <location>
        <begin position="21"/>
        <end position="173"/>
    </location>
</feature>
<feature type="transmembrane region" description="Helical" evidence="5">
    <location>
        <begin position="145"/>
        <end position="163"/>
    </location>
</feature>
<keyword evidence="2 5" id="KW-0812">Transmembrane</keyword>
<dbReference type="AlphaFoldDB" id="A0A9W9VXF1"/>
<dbReference type="PANTHER" id="PTHR23241">
    <property type="entry name" value="LATE EMBRYOGENESIS ABUNDANT PLANTS LEA-RELATED"/>
    <property type="match status" value="1"/>
</dbReference>
<feature type="signal peptide" evidence="6">
    <location>
        <begin position="1"/>
        <end position="20"/>
    </location>
</feature>
<evidence type="ECO:0000256" key="3">
    <source>
        <dbReference type="ARBA" id="ARBA00022989"/>
    </source>
</evidence>
<keyword evidence="4 5" id="KW-0472">Membrane</keyword>
<accession>A0A9W9VXF1</accession>
<reference evidence="8" key="1">
    <citation type="submission" date="2022-11" db="EMBL/GenBank/DDBJ databases">
        <authorList>
            <person name="Petersen C."/>
        </authorList>
    </citation>
    <scope>NUCLEOTIDE SEQUENCE</scope>
    <source>
        <strain evidence="8">IBT 29864</strain>
    </source>
</reference>
<feature type="transmembrane region" description="Helical" evidence="5">
    <location>
        <begin position="12"/>
        <end position="32"/>
    </location>
</feature>
<dbReference type="RefSeq" id="XP_056561667.1">
    <property type="nucleotide sequence ID" value="XM_056694938.1"/>
</dbReference>
<comment type="caution">
    <text evidence="8">The sequence shown here is derived from an EMBL/GenBank/DDBJ whole genome shotgun (WGS) entry which is preliminary data.</text>
</comment>
<protein>
    <recommendedName>
        <fullName evidence="7">TMEM205-like domain-containing protein</fullName>
    </recommendedName>
</protein>
<dbReference type="OrthoDB" id="1641132at2759"/>
<evidence type="ECO:0000256" key="5">
    <source>
        <dbReference type="SAM" id="Phobius"/>
    </source>
</evidence>
<evidence type="ECO:0000256" key="6">
    <source>
        <dbReference type="SAM" id="SignalP"/>
    </source>
</evidence>
<evidence type="ECO:0000259" key="7">
    <source>
        <dbReference type="Pfam" id="PF13664"/>
    </source>
</evidence>
<organism evidence="8 9">
    <name type="scientific">Penicillium cataractarum</name>
    <dbReference type="NCBI Taxonomy" id="2100454"/>
    <lineage>
        <taxon>Eukaryota</taxon>
        <taxon>Fungi</taxon>
        <taxon>Dikarya</taxon>
        <taxon>Ascomycota</taxon>
        <taxon>Pezizomycotina</taxon>
        <taxon>Eurotiomycetes</taxon>
        <taxon>Eurotiomycetidae</taxon>
        <taxon>Eurotiales</taxon>
        <taxon>Aspergillaceae</taxon>
        <taxon>Penicillium</taxon>
    </lineage>
</organism>